<accession>A0ABP8HS16</accession>
<dbReference type="RefSeq" id="WP_223577451.1">
    <property type="nucleotide sequence ID" value="NZ_BAABFU010000001.1"/>
</dbReference>
<evidence type="ECO:0000256" key="3">
    <source>
        <dbReference type="SAM" id="SignalP"/>
    </source>
</evidence>
<gene>
    <name evidence="5" type="ORF">GCM10023150_02090</name>
</gene>
<evidence type="ECO:0000313" key="5">
    <source>
        <dbReference type="EMBL" id="GAA4343479.1"/>
    </source>
</evidence>
<keyword evidence="1" id="KW-0602">Photosynthesis</keyword>
<dbReference type="SUPFAM" id="SSF50939">
    <property type="entry name" value="Sialidases"/>
    <property type="match status" value="1"/>
</dbReference>
<feature type="domain" description="Photosynthesis system II assembly factor Ycf48/Hcf136-like" evidence="4">
    <location>
        <begin position="200"/>
        <end position="260"/>
    </location>
</feature>
<dbReference type="InterPro" id="IPR028203">
    <property type="entry name" value="PSII_CF48-like_dom"/>
</dbReference>
<proteinExistence type="predicted"/>
<comment type="caution">
    <text evidence="5">The sequence shown here is derived from an EMBL/GenBank/DDBJ whole genome shotgun (WGS) entry which is preliminary data.</text>
</comment>
<protein>
    <submittedName>
        <fullName evidence="5">YCF48-related protein</fullName>
    </submittedName>
</protein>
<evidence type="ECO:0000259" key="4">
    <source>
        <dbReference type="Pfam" id="PF14870"/>
    </source>
</evidence>
<dbReference type="EMBL" id="BAABFU010000001">
    <property type="protein sequence ID" value="GAA4343479.1"/>
    <property type="molecule type" value="Genomic_DNA"/>
</dbReference>
<dbReference type="InterPro" id="IPR015943">
    <property type="entry name" value="WD40/YVTN_repeat-like_dom_sf"/>
</dbReference>
<dbReference type="PANTHER" id="PTHR47199:SF2">
    <property type="entry name" value="PHOTOSYSTEM II STABILITY_ASSEMBLY FACTOR HCF136, CHLOROPLASTIC"/>
    <property type="match status" value="1"/>
</dbReference>
<name>A0ABP8HS16_9GAMM</name>
<dbReference type="InterPro" id="IPR036278">
    <property type="entry name" value="Sialidase_sf"/>
</dbReference>
<evidence type="ECO:0000256" key="1">
    <source>
        <dbReference type="ARBA" id="ARBA00022531"/>
    </source>
</evidence>
<dbReference type="PANTHER" id="PTHR47199">
    <property type="entry name" value="PHOTOSYSTEM II STABILITY/ASSEMBLY FACTOR HCF136, CHLOROPLASTIC"/>
    <property type="match status" value="1"/>
</dbReference>
<feature type="domain" description="Photosynthesis system II assembly factor Ycf48/Hcf136-like" evidence="4">
    <location>
        <begin position="65"/>
        <end position="153"/>
    </location>
</feature>
<keyword evidence="2" id="KW-0604">Photosystem II</keyword>
<organism evidence="5 6">
    <name type="scientific">Kangiella taiwanensis</name>
    <dbReference type="NCBI Taxonomy" id="1079179"/>
    <lineage>
        <taxon>Bacteria</taxon>
        <taxon>Pseudomonadati</taxon>
        <taxon>Pseudomonadota</taxon>
        <taxon>Gammaproteobacteria</taxon>
        <taxon>Kangiellales</taxon>
        <taxon>Kangiellaceae</taxon>
        <taxon>Kangiella</taxon>
    </lineage>
</organism>
<keyword evidence="6" id="KW-1185">Reference proteome</keyword>
<dbReference type="Pfam" id="PF14870">
    <property type="entry name" value="PSII_BNR"/>
    <property type="match status" value="2"/>
</dbReference>
<evidence type="ECO:0000256" key="2">
    <source>
        <dbReference type="ARBA" id="ARBA00023276"/>
    </source>
</evidence>
<sequence>MKSFLQVLFSSLALVASFLTQAEPAVIAPKAKDSLLLDIVKVTDERFVTVGQRGHILVSDDKGMTWRQVAVPVDVNLTAVDFLNDSHGVAVGFDQTVLLTEDAGETWSISHQEISNFQPALFSVLYTSENSITAVGSYGLYLETKNGGESWGSREVSTLSDVYDGFSHFYDIEQLDAETWYMAGEKYIAESNEDGDEFSKGMIAVTKDGGETWEKLNSPYEGSFFGIKVKNSDIYVYGLRGNLFHSTDDGASWQSIKLGSESGFHDMLIAEDNTLVLVGTGGVMVTKKGSDLTLNKRTDLKGRAALVHVNNSHYIIVGEGGVETYSQSKDKQSVDKGQ</sequence>
<dbReference type="Gene3D" id="2.130.10.10">
    <property type="entry name" value="YVTN repeat-like/Quinoprotein amine dehydrogenase"/>
    <property type="match status" value="1"/>
</dbReference>
<dbReference type="Proteomes" id="UP001501294">
    <property type="component" value="Unassembled WGS sequence"/>
</dbReference>
<dbReference type="CDD" id="cd15482">
    <property type="entry name" value="Sialidase_non-viral"/>
    <property type="match status" value="1"/>
</dbReference>
<evidence type="ECO:0000313" key="6">
    <source>
        <dbReference type="Proteomes" id="UP001501294"/>
    </source>
</evidence>
<reference evidence="6" key="1">
    <citation type="journal article" date="2019" name="Int. J. Syst. Evol. Microbiol.">
        <title>The Global Catalogue of Microorganisms (GCM) 10K type strain sequencing project: providing services to taxonomists for standard genome sequencing and annotation.</title>
        <authorList>
            <consortium name="The Broad Institute Genomics Platform"/>
            <consortium name="The Broad Institute Genome Sequencing Center for Infectious Disease"/>
            <person name="Wu L."/>
            <person name="Ma J."/>
        </authorList>
    </citation>
    <scope>NUCLEOTIDE SEQUENCE [LARGE SCALE GENOMIC DNA]</scope>
    <source>
        <strain evidence="6">JCM 17727</strain>
    </source>
</reference>
<feature type="chain" id="PRO_5047122609" evidence="3">
    <location>
        <begin position="23"/>
        <end position="338"/>
    </location>
</feature>
<keyword evidence="3" id="KW-0732">Signal</keyword>
<feature type="signal peptide" evidence="3">
    <location>
        <begin position="1"/>
        <end position="22"/>
    </location>
</feature>